<proteinExistence type="predicted"/>
<evidence type="ECO:0008006" key="3">
    <source>
        <dbReference type="Google" id="ProtNLM"/>
    </source>
</evidence>
<protein>
    <recommendedName>
        <fullName evidence="3">GNAT family N-acetyltransferase</fullName>
    </recommendedName>
</protein>
<gene>
    <name evidence="1" type="ORF">ACFOLH_17080</name>
</gene>
<dbReference type="InterPro" id="IPR016181">
    <property type="entry name" value="Acyl_CoA_acyltransferase"/>
</dbReference>
<dbReference type="EMBL" id="JBHRWW010000015">
    <property type="protein sequence ID" value="MFC3690062.1"/>
    <property type="molecule type" value="Genomic_DNA"/>
</dbReference>
<reference evidence="2" key="1">
    <citation type="journal article" date="2019" name="Int. J. Syst. Evol. Microbiol.">
        <title>The Global Catalogue of Microorganisms (GCM) 10K type strain sequencing project: providing services to taxonomists for standard genome sequencing and annotation.</title>
        <authorList>
            <consortium name="The Broad Institute Genomics Platform"/>
            <consortium name="The Broad Institute Genome Sequencing Center for Infectious Disease"/>
            <person name="Wu L."/>
            <person name="Ma J."/>
        </authorList>
    </citation>
    <scope>NUCLEOTIDE SEQUENCE [LARGE SCALE GENOMIC DNA]</scope>
    <source>
        <strain evidence="2">NCAIM B.02333</strain>
    </source>
</reference>
<evidence type="ECO:0000313" key="2">
    <source>
        <dbReference type="Proteomes" id="UP001595685"/>
    </source>
</evidence>
<dbReference type="RefSeq" id="WP_340295444.1">
    <property type="nucleotide sequence ID" value="NZ_JBBEOI010000242.1"/>
</dbReference>
<name>A0ABV7WL35_9MICO</name>
<sequence>MTAATARHAAPVDAAPQAGPTSLRLVFDPRGSDLEAAVACETDVFQDRFGETREHLDASFVGYEDASVFLALVDGSGTAVASARLLVPGPAGTKTAEYMAAEPWGMDAQASMAGAGLDPATTWDVATLSVRRRSHATGALWTAALCHGLFQVARANGVSATVALMDEVARQRLAMMGIVYTTLPGASTQAFDGSPATTPVYADMQTMIDNQRRQLPDAYRLVGLGHGLDDIDLPPLAGFVLRRSVDLRARVVVPRQVLLSGPRAS</sequence>
<dbReference type="SUPFAM" id="SSF55729">
    <property type="entry name" value="Acyl-CoA N-acyltransferases (Nat)"/>
    <property type="match status" value="1"/>
</dbReference>
<keyword evidence="2" id="KW-1185">Reference proteome</keyword>
<dbReference type="Proteomes" id="UP001595685">
    <property type="component" value="Unassembled WGS sequence"/>
</dbReference>
<dbReference type="Gene3D" id="3.40.630.30">
    <property type="match status" value="1"/>
</dbReference>
<organism evidence="1 2">
    <name type="scientific">Aquipuribacter hungaricus</name>
    <dbReference type="NCBI Taxonomy" id="545624"/>
    <lineage>
        <taxon>Bacteria</taxon>
        <taxon>Bacillati</taxon>
        <taxon>Actinomycetota</taxon>
        <taxon>Actinomycetes</taxon>
        <taxon>Micrococcales</taxon>
        <taxon>Intrasporangiaceae</taxon>
        <taxon>Aquipuribacter</taxon>
    </lineage>
</organism>
<evidence type="ECO:0000313" key="1">
    <source>
        <dbReference type="EMBL" id="MFC3690062.1"/>
    </source>
</evidence>
<accession>A0ABV7WL35</accession>
<comment type="caution">
    <text evidence="1">The sequence shown here is derived from an EMBL/GenBank/DDBJ whole genome shotgun (WGS) entry which is preliminary data.</text>
</comment>